<reference evidence="2 3" key="1">
    <citation type="submission" date="2017-09" db="EMBL/GenBank/DDBJ databases">
        <title>Large-scale bioinformatics analysis of Bacillus genomes uncovers conserved roles of natural products in bacterial physiology.</title>
        <authorList>
            <consortium name="Agbiome Team Llc"/>
            <person name="Bleich R.M."/>
            <person name="Grubbs K.J."/>
            <person name="Santa Maria K.C."/>
            <person name="Allen S.E."/>
            <person name="Farag S."/>
            <person name="Shank E.A."/>
            <person name="Bowers A."/>
        </authorList>
    </citation>
    <scope>NUCLEOTIDE SEQUENCE [LARGE SCALE GENOMIC DNA]</scope>
    <source>
        <strain evidence="2 3">AFS060060</strain>
    </source>
</reference>
<protein>
    <submittedName>
        <fullName evidence="2">Uncharacterized protein</fullName>
    </submittedName>
</protein>
<gene>
    <name evidence="2" type="ORF">COK99_01725</name>
</gene>
<feature type="region of interest" description="Disordered" evidence="1">
    <location>
        <begin position="126"/>
        <end position="154"/>
    </location>
</feature>
<dbReference type="RefSeq" id="WP_098685607.1">
    <property type="nucleotide sequence ID" value="NZ_NVDU01000003.1"/>
</dbReference>
<evidence type="ECO:0000313" key="2">
    <source>
        <dbReference type="EMBL" id="PFV35767.1"/>
    </source>
</evidence>
<sequence>MTTTTANATFFRVLINPQGNEGIFIIESEILGYKDNTVYARLLFDVLEGEAKQYKFKPEHSNMHETPQEAFKFILHNHFDKLVNSTVWLFAKYFGGGVGVDFKEMIAMLKNTPELKHFDLEKRLREMQSKSTASQESKQKKPQQKTQQKPQQHKTYTAAELLDDSVLPFGNMALCVSGPLKGSYVTKRREGHLVHCNKDLSNTYPLQFGVNAFNSEFTLVVDRKEWKQVSVEDAITALNAGLQVKINYMNTERCIQKSDTQEKVKFSTKGSQEMLVSTKEVMISLDEIIAANFYVLSE</sequence>
<evidence type="ECO:0000256" key="1">
    <source>
        <dbReference type="SAM" id="MobiDB-lite"/>
    </source>
</evidence>
<dbReference type="Proteomes" id="UP000223366">
    <property type="component" value="Unassembled WGS sequence"/>
</dbReference>
<accession>A0A9X7BTB4</accession>
<dbReference type="EMBL" id="NVDU01000003">
    <property type="protein sequence ID" value="PFV35767.1"/>
    <property type="molecule type" value="Genomic_DNA"/>
</dbReference>
<feature type="compositionally biased region" description="Low complexity" evidence="1">
    <location>
        <begin position="144"/>
        <end position="154"/>
    </location>
</feature>
<comment type="caution">
    <text evidence="2">The sequence shown here is derived from an EMBL/GenBank/DDBJ whole genome shotgun (WGS) entry which is preliminary data.</text>
</comment>
<proteinExistence type="predicted"/>
<organism evidence="2 3">
    <name type="scientific">Bacillus thuringiensis</name>
    <dbReference type="NCBI Taxonomy" id="1428"/>
    <lineage>
        <taxon>Bacteria</taxon>
        <taxon>Bacillati</taxon>
        <taxon>Bacillota</taxon>
        <taxon>Bacilli</taxon>
        <taxon>Bacillales</taxon>
        <taxon>Bacillaceae</taxon>
        <taxon>Bacillus</taxon>
        <taxon>Bacillus cereus group</taxon>
    </lineage>
</organism>
<dbReference type="AlphaFoldDB" id="A0A9X7BTB4"/>
<evidence type="ECO:0000313" key="3">
    <source>
        <dbReference type="Proteomes" id="UP000223366"/>
    </source>
</evidence>
<name>A0A9X7BTB4_BACTU</name>